<dbReference type="KEGG" id="alj:G8D99_05530"/>
<evidence type="ECO:0008006" key="3">
    <source>
        <dbReference type="Google" id="ProtNLM"/>
    </source>
</evidence>
<dbReference type="RefSeq" id="WP_166323372.1">
    <property type="nucleotide sequence ID" value="NZ_CP049916.1"/>
</dbReference>
<reference evidence="1 2" key="1">
    <citation type="submission" date="2020-03" db="EMBL/GenBank/DDBJ databases">
        <authorList>
            <person name="Zhu W."/>
        </authorList>
    </citation>
    <scope>NUCLEOTIDE SEQUENCE [LARGE SCALE GENOMIC DNA]</scope>
    <source>
        <strain evidence="1 2">185</strain>
    </source>
</reference>
<proteinExistence type="predicted"/>
<evidence type="ECO:0000313" key="1">
    <source>
        <dbReference type="EMBL" id="QIO08529.1"/>
    </source>
</evidence>
<gene>
    <name evidence="1" type="ORF">G8D99_05530</name>
</gene>
<dbReference type="Proteomes" id="UP000501939">
    <property type="component" value="Chromosome"/>
</dbReference>
<evidence type="ECO:0000313" key="2">
    <source>
        <dbReference type="Proteomes" id="UP000501939"/>
    </source>
</evidence>
<accession>A0A6G8S2V2</accession>
<dbReference type="AlphaFoldDB" id="A0A6G8S2V2"/>
<keyword evidence="2" id="KW-1185">Reference proteome</keyword>
<name>A0A6G8S2V2_9GAMM</name>
<sequence>MKKVVKAKNLIAFRIWLEKLGYSVRSLTDNGGFTFSFKKEYGLVTNELAGNNLAMQLGEEFEDHLKA</sequence>
<organism evidence="1 2">
    <name type="scientific">Acinetobacter lanii</name>
    <dbReference type="NCBI Taxonomy" id="2715163"/>
    <lineage>
        <taxon>Bacteria</taxon>
        <taxon>Pseudomonadati</taxon>
        <taxon>Pseudomonadota</taxon>
        <taxon>Gammaproteobacteria</taxon>
        <taxon>Moraxellales</taxon>
        <taxon>Moraxellaceae</taxon>
        <taxon>Acinetobacter</taxon>
    </lineage>
</organism>
<dbReference type="EMBL" id="CP049916">
    <property type="protein sequence ID" value="QIO08529.1"/>
    <property type="molecule type" value="Genomic_DNA"/>
</dbReference>
<protein>
    <recommendedName>
        <fullName evidence="3">Type II toxin-antitoxin system HicA family toxin</fullName>
    </recommendedName>
</protein>